<reference evidence="2 3" key="1">
    <citation type="submission" date="2018-10" db="EMBL/GenBank/DDBJ databases">
        <title>A high-quality apple genome assembly.</title>
        <authorList>
            <person name="Hu J."/>
        </authorList>
    </citation>
    <scope>NUCLEOTIDE SEQUENCE [LARGE SCALE GENOMIC DNA]</scope>
    <source>
        <strain evidence="3">cv. HFTH1</strain>
        <tissue evidence="2">Young leaf</tissue>
    </source>
</reference>
<sequence length="255" mass="28642">MGLGGTRSDYTPPYEFLTKNPNFGRTRKPGEKTARIPNVLLVLISARIPNVPRPARRSSSTLPCFLVVVLLTLISASSRPHLVGDSLLVQSETVRRNKRTLKGLLTLTIGGGQFLGLKFSSSHIPSHITEIHGRIYVVPRPPVLCINIWRRLWESTRKIMSALSQFFTSVKTIWEIRRRMYDPQHFLESQEKSSNFRTQNLGFPWMPTRPRSTTRLSPHLLTPPLPPTAIFIAFSPNTSLRSSFSSSPSSIGKVA</sequence>
<evidence type="ECO:0000313" key="2">
    <source>
        <dbReference type="EMBL" id="RXI03608.1"/>
    </source>
</evidence>
<protein>
    <submittedName>
        <fullName evidence="2">Uncharacterized protein</fullName>
    </submittedName>
</protein>
<evidence type="ECO:0000256" key="1">
    <source>
        <dbReference type="SAM" id="MobiDB-lite"/>
    </source>
</evidence>
<comment type="caution">
    <text evidence="2">The sequence shown here is derived from an EMBL/GenBank/DDBJ whole genome shotgun (WGS) entry which is preliminary data.</text>
</comment>
<proteinExistence type="predicted"/>
<dbReference type="EMBL" id="RDQH01000329">
    <property type="protein sequence ID" value="RXI03608.1"/>
    <property type="molecule type" value="Genomic_DNA"/>
</dbReference>
<feature type="region of interest" description="Disordered" evidence="1">
    <location>
        <begin position="1"/>
        <end position="30"/>
    </location>
</feature>
<dbReference type="AlphaFoldDB" id="A0A498K868"/>
<accession>A0A498K868</accession>
<dbReference type="Proteomes" id="UP000290289">
    <property type="component" value="Chromosome 3"/>
</dbReference>
<gene>
    <name evidence="2" type="ORF">DVH24_004260</name>
</gene>
<keyword evidence="3" id="KW-1185">Reference proteome</keyword>
<name>A0A498K868_MALDO</name>
<organism evidence="2 3">
    <name type="scientific">Malus domestica</name>
    <name type="common">Apple</name>
    <name type="synonym">Pyrus malus</name>
    <dbReference type="NCBI Taxonomy" id="3750"/>
    <lineage>
        <taxon>Eukaryota</taxon>
        <taxon>Viridiplantae</taxon>
        <taxon>Streptophyta</taxon>
        <taxon>Embryophyta</taxon>
        <taxon>Tracheophyta</taxon>
        <taxon>Spermatophyta</taxon>
        <taxon>Magnoliopsida</taxon>
        <taxon>eudicotyledons</taxon>
        <taxon>Gunneridae</taxon>
        <taxon>Pentapetalae</taxon>
        <taxon>rosids</taxon>
        <taxon>fabids</taxon>
        <taxon>Rosales</taxon>
        <taxon>Rosaceae</taxon>
        <taxon>Amygdaloideae</taxon>
        <taxon>Maleae</taxon>
        <taxon>Malus</taxon>
    </lineage>
</organism>
<evidence type="ECO:0000313" key="3">
    <source>
        <dbReference type="Proteomes" id="UP000290289"/>
    </source>
</evidence>